<feature type="signal peptide" evidence="1">
    <location>
        <begin position="1"/>
        <end position="25"/>
    </location>
</feature>
<dbReference type="Pfam" id="PF13472">
    <property type="entry name" value="Lipase_GDSL_2"/>
    <property type="match status" value="1"/>
</dbReference>
<dbReference type="InterPro" id="IPR013830">
    <property type="entry name" value="SGNH_hydro"/>
</dbReference>
<evidence type="ECO:0000313" key="3">
    <source>
        <dbReference type="EMBL" id="MFC0341181.1"/>
    </source>
</evidence>
<feature type="domain" description="SGNH hydrolase-type esterase" evidence="2">
    <location>
        <begin position="39"/>
        <end position="216"/>
    </location>
</feature>
<dbReference type="Proteomes" id="UP001589799">
    <property type="component" value="Unassembled WGS sequence"/>
</dbReference>
<dbReference type="RefSeq" id="WP_377698835.1">
    <property type="nucleotide sequence ID" value="NZ_JBHLWE010000031.1"/>
</dbReference>
<keyword evidence="1" id="KW-0732">Signal</keyword>
<feature type="chain" id="PRO_5045690847" evidence="1">
    <location>
        <begin position="26"/>
        <end position="247"/>
    </location>
</feature>
<evidence type="ECO:0000259" key="2">
    <source>
        <dbReference type="Pfam" id="PF13472"/>
    </source>
</evidence>
<sequence>MNRRLGRRGLLLSAAASCVAAPTHARSEGAAPMTHVVLLGDSVFDNAPYVAAGQEVIAHLRRRLPPEWRATLLAHDGAVLAGLRDQVRQFPRDGTHLFVSAGGNDALGWTGVFADSATTVAGALMRLARLRREFEGRYRAMLDEVLRLGRPTAICTIYDVRFPDPAYRETAVTALALLNDIITREAGRRGLPLLDLRVLLDEDADFANPIEPSAQGGDKLARAILRVVEGHDFATPRACIFAAPERP</sequence>
<evidence type="ECO:0000256" key="1">
    <source>
        <dbReference type="SAM" id="SignalP"/>
    </source>
</evidence>
<evidence type="ECO:0000313" key="4">
    <source>
        <dbReference type="Proteomes" id="UP001589799"/>
    </source>
</evidence>
<keyword evidence="4" id="KW-1185">Reference proteome</keyword>
<proteinExistence type="predicted"/>
<name>A0ABV6I4N3_9RHOB</name>
<protein>
    <submittedName>
        <fullName evidence="3">GDSL-type esterase/lipase family protein</fullName>
    </submittedName>
</protein>
<dbReference type="InterPro" id="IPR036514">
    <property type="entry name" value="SGNH_hydro_sf"/>
</dbReference>
<dbReference type="SUPFAM" id="SSF52266">
    <property type="entry name" value="SGNH hydrolase"/>
    <property type="match status" value="1"/>
</dbReference>
<gene>
    <name evidence="3" type="ORF">ACFFII_10435</name>
</gene>
<organism evidence="3 4">
    <name type="scientific">Paracoccus niistensis</name>
    <dbReference type="NCBI Taxonomy" id="632935"/>
    <lineage>
        <taxon>Bacteria</taxon>
        <taxon>Pseudomonadati</taxon>
        <taxon>Pseudomonadota</taxon>
        <taxon>Alphaproteobacteria</taxon>
        <taxon>Rhodobacterales</taxon>
        <taxon>Paracoccaceae</taxon>
        <taxon>Paracoccus</taxon>
    </lineage>
</organism>
<reference evidence="3 4" key="1">
    <citation type="submission" date="2024-09" db="EMBL/GenBank/DDBJ databases">
        <authorList>
            <person name="Sun Q."/>
            <person name="Mori K."/>
        </authorList>
    </citation>
    <scope>NUCLEOTIDE SEQUENCE [LARGE SCALE GENOMIC DNA]</scope>
    <source>
        <strain evidence="3 4">KCTC 22789</strain>
    </source>
</reference>
<dbReference type="Gene3D" id="3.40.50.1110">
    <property type="entry name" value="SGNH hydrolase"/>
    <property type="match status" value="1"/>
</dbReference>
<comment type="caution">
    <text evidence="3">The sequence shown here is derived from an EMBL/GenBank/DDBJ whole genome shotgun (WGS) entry which is preliminary data.</text>
</comment>
<dbReference type="EMBL" id="JBHLWE010000031">
    <property type="protein sequence ID" value="MFC0341181.1"/>
    <property type="molecule type" value="Genomic_DNA"/>
</dbReference>
<accession>A0ABV6I4N3</accession>